<reference evidence="1" key="1">
    <citation type="journal article" date="2021" name="Nat. Commun.">
        <title>Genetic determinants of endophytism in the Arabidopsis root mycobiome.</title>
        <authorList>
            <person name="Mesny F."/>
            <person name="Miyauchi S."/>
            <person name="Thiergart T."/>
            <person name="Pickel B."/>
            <person name="Atanasova L."/>
            <person name="Karlsson M."/>
            <person name="Huettel B."/>
            <person name="Barry K.W."/>
            <person name="Haridas S."/>
            <person name="Chen C."/>
            <person name="Bauer D."/>
            <person name="Andreopoulos W."/>
            <person name="Pangilinan J."/>
            <person name="LaButti K."/>
            <person name="Riley R."/>
            <person name="Lipzen A."/>
            <person name="Clum A."/>
            <person name="Drula E."/>
            <person name="Henrissat B."/>
            <person name="Kohler A."/>
            <person name="Grigoriev I.V."/>
            <person name="Martin F.M."/>
            <person name="Hacquard S."/>
        </authorList>
    </citation>
    <scope>NUCLEOTIDE SEQUENCE</scope>
    <source>
        <strain evidence="1">MPI-CAGE-CH-0230</strain>
    </source>
</reference>
<gene>
    <name evidence="1" type="ORF">B0I36DRAFT_411626</name>
</gene>
<dbReference type="Proteomes" id="UP000756346">
    <property type="component" value="Unassembled WGS sequence"/>
</dbReference>
<accession>A0A9P9BPU6</accession>
<evidence type="ECO:0000313" key="2">
    <source>
        <dbReference type="Proteomes" id="UP000756346"/>
    </source>
</evidence>
<sequence>MRRRECASLYHPLVGHSRPSDGREKPVVVLLSSVIKSYDLHLHWVSFIDAEQLIFVNQSGCDKKAGQTQMGWSPLGLSRSKLIS</sequence>
<dbReference type="OrthoDB" id="4767272at2759"/>
<comment type="caution">
    <text evidence="1">The sequence shown here is derived from an EMBL/GenBank/DDBJ whole genome shotgun (WGS) entry which is preliminary data.</text>
</comment>
<organism evidence="1 2">
    <name type="scientific">Microdochium trichocladiopsis</name>
    <dbReference type="NCBI Taxonomy" id="1682393"/>
    <lineage>
        <taxon>Eukaryota</taxon>
        <taxon>Fungi</taxon>
        <taxon>Dikarya</taxon>
        <taxon>Ascomycota</taxon>
        <taxon>Pezizomycotina</taxon>
        <taxon>Sordariomycetes</taxon>
        <taxon>Xylariomycetidae</taxon>
        <taxon>Xylariales</taxon>
        <taxon>Microdochiaceae</taxon>
        <taxon>Microdochium</taxon>
    </lineage>
</organism>
<dbReference type="GeneID" id="70191489"/>
<dbReference type="EMBL" id="JAGTJQ010000006">
    <property type="protein sequence ID" value="KAH7029607.1"/>
    <property type="molecule type" value="Genomic_DNA"/>
</dbReference>
<protein>
    <submittedName>
        <fullName evidence="1">Uncharacterized protein</fullName>
    </submittedName>
</protein>
<keyword evidence="2" id="KW-1185">Reference proteome</keyword>
<dbReference type="AlphaFoldDB" id="A0A9P9BPU6"/>
<evidence type="ECO:0000313" key="1">
    <source>
        <dbReference type="EMBL" id="KAH7029607.1"/>
    </source>
</evidence>
<dbReference type="RefSeq" id="XP_046011895.1">
    <property type="nucleotide sequence ID" value="XM_046161943.1"/>
</dbReference>
<name>A0A9P9BPU6_9PEZI</name>
<proteinExistence type="predicted"/>